<dbReference type="InterPro" id="IPR003772">
    <property type="entry name" value="YceD"/>
</dbReference>
<organism evidence="1">
    <name type="scientific">Pedococcus sp. KACC 23699</name>
    <dbReference type="NCBI Taxonomy" id="3149228"/>
    <lineage>
        <taxon>Bacteria</taxon>
        <taxon>Bacillati</taxon>
        <taxon>Actinomycetota</taxon>
        <taxon>Actinomycetes</taxon>
        <taxon>Micrococcales</taxon>
        <taxon>Intrasporangiaceae</taxon>
        <taxon>Pedococcus</taxon>
    </lineage>
</organism>
<evidence type="ECO:0000313" key="1">
    <source>
        <dbReference type="EMBL" id="XBO42663.1"/>
    </source>
</evidence>
<reference evidence="1" key="1">
    <citation type="submission" date="2024-05" db="EMBL/GenBank/DDBJ databases">
        <authorList>
            <person name="Kim S."/>
            <person name="Heo J."/>
            <person name="Choi H."/>
            <person name="Choi Y."/>
            <person name="Kwon S.-W."/>
            <person name="Kim Y."/>
        </authorList>
    </citation>
    <scope>NUCLEOTIDE SEQUENCE</scope>
    <source>
        <strain evidence="1">KACC 23699</strain>
    </source>
</reference>
<protein>
    <submittedName>
        <fullName evidence="1">YceD family protein</fullName>
    </submittedName>
</protein>
<dbReference type="RefSeq" id="WP_406830083.1">
    <property type="nucleotide sequence ID" value="NZ_CP157483.1"/>
</dbReference>
<proteinExistence type="predicted"/>
<dbReference type="PANTHER" id="PTHR34374">
    <property type="entry name" value="LARGE RIBOSOMAL RNA SUBUNIT ACCUMULATION PROTEIN YCED HOMOLOG 1, CHLOROPLASTIC"/>
    <property type="match status" value="1"/>
</dbReference>
<dbReference type="Pfam" id="PF02620">
    <property type="entry name" value="YceD"/>
    <property type="match status" value="1"/>
</dbReference>
<accession>A0AAU7JQY6</accession>
<gene>
    <name evidence="1" type="ORF">ABEG17_13940</name>
</gene>
<dbReference type="EMBL" id="CP157483">
    <property type="protein sequence ID" value="XBO42663.1"/>
    <property type="molecule type" value="Genomic_DNA"/>
</dbReference>
<name>A0AAU7JQY6_9MICO</name>
<dbReference type="AlphaFoldDB" id="A0AAU7JQY6"/>
<dbReference type="PANTHER" id="PTHR34374:SF1">
    <property type="entry name" value="LARGE RIBOSOMAL RNA SUBUNIT ACCUMULATION PROTEIN YCED HOMOLOG 1, CHLOROPLASTIC"/>
    <property type="match status" value="1"/>
</dbReference>
<sequence>MEHLNPRSPLVFDTTDLGRRPGTMVPVQRTVEAPADFGTDVIAVPKGAEMQIGLRLESVVEGVLVTGSVHATATGACVRCLDPIAHDVDGHFQELFAYADRAAHHREVGADDDETEELKLEGDLFDLESVLLDTVVPALPFQPVCREDCPGLCSECGARLADDPDHQHDVIDPRWAALNALSTDASTTTQSTIEEKRN</sequence>